<gene>
    <name evidence="7" type="ORF">C6570_03225</name>
</gene>
<sequence>MGMKTVMRILSLLLLATVLASQSASAFEIVRPQVDTAGLPAAAKTWEEPNPLRANKDAIAIGRSAFNQACAQCHGADANGSRSPAPDLRRMGSGCRRVQDMALRARCMGDADAFFIKSVRYGKQKFGIVHMPPWEGILEPEVVWAVRTFVENAPKE</sequence>
<dbReference type="GO" id="GO:0009055">
    <property type="term" value="F:electron transfer activity"/>
    <property type="evidence" value="ECO:0007669"/>
    <property type="project" value="InterPro"/>
</dbReference>
<evidence type="ECO:0000256" key="4">
    <source>
        <dbReference type="PROSITE-ProRule" id="PRU00433"/>
    </source>
</evidence>
<dbReference type="SUPFAM" id="SSF46626">
    <property type="entry name" value="Cytochrome c"/>
    <property type="match status" value="1"/>
</dbReference>
<keyword evidence="2 4" id="KW-0479">Metal-binding</keyword>
<protein>
    <submittedName>
        <fullName evidence="7">Cytochrome C</fullName>
    </submittedName>
</protein>
<dbReference type="InterPro" id="IPR009056">
    <property type="entry name" value="Cyt_c-like_dom"/>
</dbReference>
<evidence type="ECO:0000256" key="2">
    <source>
        <dbReference type="ARBA" id="ARBA00022723"/>
    </source>
</evidence>
<dbReference type="Gene3D" id="1.10.760.10">
    <property type="entry name" value="Cytochrome c-like domain"/>
    <property type="match status" value="1"/>
</dbReference>
<keyword evidence="8" id="KW-1185">Reference proteome</keyword>
<dbReference type="GO" id="GO:0020037">
    <property type="term" value="F:heme binding"/>
    <property type="evidence" value="ECO:0007669"/>
    <property type="project" value="InterPro"/>
</dbReference>
<dbReference type="Pfam" id="PF13442">
    <property type="entry name" value="Cytochrome_CBB3"/>
    <property type="match status" value="1"/>
</dbReference>
<evidence type="ECO:0000256" key="3">
    <source>
        <dbReference type="ARBA" id="ARBA00023004"/>
    </source>
</evidence>
<proteinExistence type="predicted"/>
<keyword evidence="5" id="KW-0732">Signal</keyword>
<keyword evidence="3 4" id="KW-0408">Iron</keyword>
<feature type="chain" id="PRO_5015503373" evidence="5">
    <location>
        <begin position="27"/>
        <end position="156"/>
    </location>
</feature>
<dbReference type="InterPro" id="IPR036909">
    <property type="entry name" value="Cyt_c-like_dom_sf"/>
</dbReference>
<dbReference type="OrthoDB" id="9797504at2"/>
<reference evidence="7 8" key="1">
    <citation type="submission" date="2018-03" db="EMBL/GenBank/DDBJ databases">
        <title>Genome sequencing of Ottowia sp.</title>
        <authorList>
            <person name="Kim S.-J."/>
            <person name="Heo J."/>
            <person name="Kwon S.-W."/>
        </authorList>
    </citation>
    <scope>NUCLEOTIDE SEQUENCE [LARGE SCALE GENOMIC DNA]</scope>
    <source>
        <strain evidence="7 8">KADR8-3</strain>
    </source>
</reference>
<accession>A0A2S0MBV7</accession>
<feature type="domain" description="Cytochrome c" evidence="6">
    <location>
        <begin position="57"/>
        <end position="154"/>
    </location>
</feature>
<dbReference type="AlphaFoldDB" id="A0A2S0MBV7"/>
<dbReference type="GO" id="GO:0046872">
    <property type="term" value="F:metal ion binding"/>
    <property type="evidence" value="ECO:0007669"/>
    <property type="project" value="UniProtKB-KW"/>
</dbReference>
<dbReference type="KEGG" id="otk:C6570_03225"/>
<organism evidence="7 8">
    <name type="scientific">Ottowia oryzae</name>
    <dbReference type="NCBI Taxonomy" id="2109914"/>
    <lineage>
        <taxon>Bacteria</taxon>
        <taxon>Pseudomonadati</taxon>
        <taxon>Pseudomonadota</taxon>
        <taxon>Betaproteobacteria</taxon>
        <taxon>Burkholderiales</taxon>
        <taxon>Comamonadaceae</taxon>
        <taxon>Ottowia</taxon>
    </lineage>
</organism>
<evidence type="ECO:0000313" key="7">
    <source>
        <dbReference type="EMBL" id="AVO33374.1"/>
    </source>
</evidence>
<dbReference type="Proteomes" id="UP000239709">
    <property type="component" value="Chromosome"/>
</dbReference>
<feature type="signal peptide" evidence="5">
    <location>
        <begin position="1"/>
        <end position="26"/>
    </location>
</feature>
<dbReference type="EMBL" id="CP027666">
    <property type="protein sequence ID" value="AVO33374.1"/>
    <property type="molecule type" value="Genomic_DNA"/>
</dbReference>
<evidence type="ECO:0000256" key="1">
    <source>
        <dbReference type="ARBA" id="ARBA00022617"/>
    </source>
</evidence>
<keyword evidence="1 4" id="KW-0349">Heme</keyword>
<dbReference type="PROSITE" id="PS51007">
    <property type="entry name" value="CYTC"/>
    <property type="match status" value="1"/>
</dbReference>
<evidence type="ECO:0000313" key="8">
    <source>
        <dbReference type="Proteomes" id="UP000239709"/>
    </source>
</evidence>
<name>A0A2S0MBV7_9BURK</name>
<evidence type="ECO:0000259" key="6">
    <source>
        <dbReference type="PROSITE" id="PS51007"/>
    </source>
</evidence>
<evidence type="ECO:0000256" key="5">
    <source>
        <dbReference type="SAM" id="SignalP"/>
    </source>
</evidence>